<organism evidence="3 4">
    <name type="scientific">Olpidium bornovanus</name>
    <dbReference type="NCBI Taxonomy" id="278681"/>
    <lineage>
        <taxon>Eukaryota</taxon>
        <taxon>Fungi</taxon>
        <taxon>Fungi incertae sedis</taxon>
        <taxon>Olpidiomycota</taxon>
        <taxon>Olpidiomycotina</taxon>
        <taxon>Olpidiomycetes</taxon>
        <taxon>Olpidiales</taxon>
        <taxon>Olpidiaceae</taxon>
        <taxon>Olpidium</taxon>
    </lineage>
</organism>
<feature type="region of interest" description="Disordered" evidence="1">
    <location>
        <begin position="336"/>
        <end position="416"/>
    </location>
</feature>
<sequence>MCSRCSGQVGVLSALGGRHAAVRQWVAPFRAGGGTGVVALETLHHVTGTGALRLTNSPPPSSRRGVHTGTEGAARREPAPRPGAPVDPHGAGLAATDCPRSSPACHGPVRCRPDFGSSPQKETAHSNSPPSPTIKSGNGTLTSPITSLTFDFNSNLAVEISLPFTTPRRGLLDSLAAKRDPSLFAMDIDPDSAEQLAGEGVTEGLGEYAADGGSHDGGDAMDVDDGSPLGRLKPTSTLYQTKLSVSRAHIPAPHGSDAMHDVERPAGSKRRISSLNHSLTPKVSGRNPFGRALTSHWSQRRLTSFVRESNKSKARTAPTYISALTAPDLPFCTQPTPVFPSHQDQPMAMTPSWPKRDCALLPADTPTMPRPPSVANGNPSSSAPGDESNVAHPSGAAAGHHGTSPSGAAPPSKFRRTQSMNSNVFSSQHRVQPPIRHCNSLPALPTDYPEAGTVLPSIETGKDALKRISPSTVSELLLVSLNQFKKFLSAAKLLDGQYKGKYDECYVIDCRFPYEYAGGHIPTAVNVNTMDALEQMFVTKPITGNRVLLVFHCEFSSQRAPRM</sequence>
<evidence type="ECO:0000259" key="2">
    <source>
        <dbReference type="PROSITE" id="PS50206"/>
    </source>
</evidence>
<accession>A0A8H8A1W9</accession>
<dbReference type="GO" id="GO:0004725">
    <property type="term" value="F:protein tyrosine phosphatase activity"/>
    <property type="evidence" value="ECO:0007669"/>
    <property type="project" value="TreeGrafter"/>
</dbReference>
<dbReference type="InterPro" id="IPR036873">
    <property type="entry name" value="Rhodanese-like_dom_sf"/>
</dbReference>
<evidence type="ECO:0000313" key="3">
    <source>
        <dbReference type="EMBL" id="KAG5463382.1"/>
    </source>
</evidence>
<dbReference type="OrthoDB" id="26523at2759"/>
<keyword evidence="4" id="KW-1185">Reference proteome</keyword>
<dbReference type="PANTHER" id="PTHR10828">
    <property type="entry name" value="M-PHASE INDUCER PHOSPHATASE DUAL SPECIFICITY PHOSPHATASE CDC25"/>
    <property type="match status" value="1"/>
</dbReference>
<feature type="compositionally biased region" description="Low complexity" evidence="1">
    <location>
        <begin position="391"/>
        <end position="409"/>
    </location>
</feature>
<proteinExistence type="predicted"/>
<dbReference type="Proteomes" id="UP000673691">
    <property type="component" value="Unassembled WGS sequence"/>
</dbReference>
<feature type="compositionally biased region" description="Polar residues" evidence="1">
    <location>
        <begin position="117"/>
        <end position="140"/>
    </location>
</feature>
<dbReference type="PROSITE" id="PS50206">
    <property type="entry name" value="RHODANESE_3"/>
    <property type="match status" value="1"/>
</dbReference>
<dbReference type="GO" id="GO:0110032">
    <property type="term" value="P:positive regulation of G2/MI transition of meiotic cell cycle"/>
    <property type="evidence" value="ECO:0007669"/>
    <property type="project" value="TreeGrafter"/>
</dbReference>
<evidence type="ECO:0000313" key="4">
    <source>
        <dbReference type="Proteomes" id="UP000673691"/>
    </source>
</evidence>
<dbReference type="Gene3D" id="3.40.250.10">
    <property type="entry name" value="Rhodanese-like domain"/>
    <property type="match status" value="1"/>
</dbReference>
<evidence type="ECO:0000256" key="1">
    <source>
        <dbReference type="SAM" id="MobiDB-lite"/>
    </source>
</evidence>
<gene>
    <name evidence="3" type="ORF">BJ554DRAFT_8010</name>
</gene>
<dbReference type="PANTHER" id="PTHR10828:SF17">
    <property type="entry name" value="PROTEIN-TYROSINE-PHOSPHATASE"/>
    <property type="match status" value="1"/>
</dbReference>
<comment type="caution">
    <text evidence="3">The sequence shown here is derived from an EMBL/GenBank/DDBJ whole genome shotgun (WGS) entry which is preliminary data.</text>
</comment>
<dbReference type="GO" id="GO:0010971">
    <property type="term" value="P:positive regulation of G2/M transition of mitotic cell cycle"/>
    <property type="evidence" value="ECO:0007669"/>
    <property type="project" value="TreeGrafter"/>
</dbReference>
<dbReference type="SUPFAM" id="SSF52821">
    <property type="entry name" value="Rhodanese/Cell cycle control phosphatase"/>
    <property type="match status" value="1"/>
</dbReference>
<dbReference type="EMBL" id="JAEFCI010000685">
    <property type="protein sequence ID" value="KAG5463382.1"/>
    <property type="molecule type" value="Genomic_DNA"/>
</dbReference>
<feature type="region of interest" description="Disordered" evidence="1">
    <location>
        <begin position="50"/>
        <end position="140"/>
    </location>
</feature>
<feature type="region of interest" description="Disordered" evidence="1">
    <location>
        <begin position="250"/>
        <end position="287"/>
    </location>
</feature>
<feature type="compositionally biased region" description="Basic and acidic residues" evidence="1">
    <location>
        <begin position="257"/>
        <end position="266"/>
    </location>
</feature>
<dbReference type="InterPro" id="IPR001763">
    <property type="entry name" value="Rhodanese-like_dom"/>
</dbReference>
<protein>
    <recommendedName>
        <fullName evidence="2">Rhodanese domain-containing protein</fullName>
    </recommendedName>
</protein>
<dbReference type="GO" id="GO:0005737">
    <property type="term" value="C:cytoplasm"/>
    <property type="evidence" value="ECO:0007669"/>
    <property type="project" value="TreeGrafter"/>
</dbReference>
<reference evidence="3 4" key="1">
    <citation type="journal article" name="Sci. Rep.">
        <title>Genome-scale phylogenetic analyses confirm Olpidium as the closest living zoosporic fungus to the non-flagellated, terrestrial fungi.</title>
        <authorList>
            <person name="Chang Y."/>
            <person name="Rochon D."/>
            <person name="Sekimoto S."/>
            <person name="Wang Y."/>
            <person name="Chovatia M."/>
            <person name="Sandor L."/>
            <person name="Salamov A."/>
            <person name="Grigoriev I.V."/>
            <person name="Stajich J.E."/>
            <person name="Spatafora J.W."/>
        </authorList>
    </citation>
    <scope>NUCLEOTIDE SEQUENCE [LARGE SCALE GENOMIC DNA]</scope>
    <source>
        <strain evidence="3">S191</strain>
    </source>
</reference>
<name>A0A8H8A1W9_9FUNG</name>
<feature type="domain" description="Rhodanese" evidence="2">
    <location>
        <begin position="501"/>
        <end position="563"/>
    </location>
</feature>
<dbReference type="Pfam" id="PF00581">
    <property type="entry name" value="Rhodanese"/>
    <property type="match status" value="1"/>
</dbReference>
<dbReference type="GO" id="GO:0000086">
    <property type="term" value="P:G2/M transition of mitotic cell cycle"/>
    <property type="evidence" value="ECO:0007669"/>
    <property type="project" value="TreeGrafter"/>
</dbReference>
<dbReference type="AlphaFoldDB" id="A0A8H8A1W9"/>
<dbReference type="GO" id="GO:0005634">
    <property type="term" value="C:nucleus"/>
    <property type="evidence" value="ECO:0007669"/>
    <property type="project" value="TreeGrafter"/>
</dbReference>